<gene>
    <name evidence="1" type="ORF">BCR34DRAFT_598685</name>
</gene>
<sequence length="300" mass="34301">MPGNCLLGTSITSLWEHLSSLTVAQSYEDCKNHLFDRFPSFISKIRRVVDLNRRDGGLKVIGRSYTNAGTSAENAFKDVTDEFLEDSLEEKSDILFEREKEQMKKLEHLAIHPSENCSKNTNGYNFNKDLAKVITPALKKWATEQRSVHRELELQLQATRDRVMKEILTELDKTPTDLRSVEEAKKLWKDKALALELPISTLFKKMNKLAGDTATLVIYELSHESFIAKQTRPIFEKVYNTKPSRKEMITKKRRTEKGKTKPQYIYEQPVGEFQKALLLKLFADGIGGGGDIFTKIIDAL</sequence>
<keyword evidence="2" id="KW-1185">Reference proteome</keyword>
<accession>A0A1Y1ZY88</accession>
<protein>
    <submittedName>
        <fullName evidence="1">Uncharacterized protein</fullName>
    </submittedName>
</protein>
<evidence type="ECO:0000313" key="2">
    <source>
        <dbReference type="Proteomes" id="UP000193144"/>
    </source>
</evidence>
<comment type="caution">
    <text evidence="1">The sequence shown here is derived from an EMBL/GenBank/DDBJ whole genome shotgun (WGS) entry which is preliminary data.</text>
</comment>
<proteinExistence type="predicted"/>
<evidence type="ECO:0000313" key="1">
    <source>
        <dbReference type="EMBL" id="ORY15216.1"/>
    </source>
</evidence>
<reference evidence="1 2" key="1">
    <citation type="submission" date="2016-07" db="EMBL/GenBank/DDBJ databases">
        <title>Pervasive Adenine N6-methylation of Active Genes in Fungi.</title>
        <authorList>
            <consortium name="DOE Joint Genome Institute"/>
            <person name="Mondo S.J."/>
            <person name="Dannebaum R.O."/>
            <person name="Kuo R.C."/>
            <person name="Labutti K."/>
            <person name="Haridas S."/>
            <person name="Kuo A."/>
            <person name="Salamov A."/>
            <person name="Ahrendt S.R."/>
            <person name="Lipzen A."/>
            <person name="Sullivan W."/>
            <person name="Andreopoulos W.B."/>
            <person name="Clum A."/>
            <person name="Lindquist E."/>
            <person name="Daum C."/>
            <person name="Ramamoorthy G.K."/>
            <person name="Gryganskyi A."/>
            <person name="Culley D."/>
            <person name="Magnuson J.K."/>
            <person name="James T.Y."/>
            <person name="O'Malley M.A."/>
            <person name="Stajich J.E."/>
            <person name="Spatafora J.W."/>
            <person name="Visel A."/>
            <person name="Grigoriev I.V."/>
        </authorList>
    </citation>
    <scope>NUCLEOTIDE SEQUENCE [LARGE SCALE GENOMIC DNA]</scope>
    <source>
        <strain evidence="1 2">CBS 115471</strain>
    </source>
</reference>
<dbReference type="EMBL" id="MCFA01000027">
    <property type="protein sequence ID" value="ORY15216.1"/>
    <property type="molecule type" value="Genomic_DNA"/>
</dbReference>
<name>A0A1Y1ZY88_9PLEO</name>
<dbReference type="AlphaFoldDB" id="A0A1Y1ZY88"/>
<dbReference type="Proteomes" id="UP000193144">
    <property type="component" value="Unassembled WGS sequence"/>
</dbReference>
<dbReference type="OrthoDB" id="3598281at2759"/>
<dbReference type="STRING" id="1231657.A0A1Y1ZY88"/>
<organism evidence="1 2">
    <name type="scientific">Clohesyomyces aquaticus</name>
    <dbReference type="NCBI Taxonomy" id="1231657"/>
    <lineage>
        <taxon>Eukaryota</taxon>
        <taxon>Fungi</taxon>
        <taxon>Dikarya</taxon>
        <taxon>Ascomycota</taxon>
        <taxon>Pezizomycotina</taxon>
        <taxon>Dothideomycetes</taxon>
        <taxon>Pleosporomycetidae</taxon>
        <taxon>Pleosporales</taxon>
        <taxon>Lindgomycetaceae</taxon>
        <taxon>Clohesyomyces</taxon>
    </lineage>
</organism>